<dbReference type="GO" id="GO:0008234">
    <property type="term" value="F:cysteine-type peptidase activity"/>
    <property type="evidence" value="ECO:0007669"/>
    <property type="project" value="UniProtKB-KW"/>
</dbReference>
<evidence type="ECO:0000256" key="2">
    <source>
        <dbReference type="ARBA" id="ARBA00022801"/>
    </source>
</evidence>
<evidence type="ECO:0000256" key="4">
    <source>
        <dbReference type="PIRSR" id="PIRSR605754-1"/>
    </source>
</evidence>
<dbReference type="KEGG" id="lsw:GTO87_00695"/>
<dbReference type="EMBL" id="CP047418">
    <property type="protein sequence ID" value="QLL77277.1"/>
    <property type="molecule type" value="Genomic_DNA"/>
</dbReference>
<dbReference type="NCBIfam" id="TIGR01076">
    <property type="entry name" value="sortase_fam"/>
    <property type="match status" value="1"/>
</dbReference>
<evidence type="ECO:0000313" key="6">
    <source>
        <dbReference type="Proteomes" id="UP000510886"/>
    </source>
</evidence>
<dbReference type="CDD" id="cd06165">
    <property type="entry name" value="Sortase_A"/>
    <property type="match status" value="1"/>
</dbReference>
<name>A0A7H9EIX4_9LACO</name>
<keyword evidence="2" id="KW-0378">Hydrolase</keyword>
<dbReference type="AlphaFoldDB" id="A0A7H9EIX4"/>
<dbReference type="InterPro" id="IPR005754">
    <property type="entry name" value="Sortase"/>
</dbReference>
<dbReference type="InterPro" id="IPR023365">
    <property type="entry name" value="Sortase_dom-sf"/>
</dbReference>
<gene>
    <name evidence="5" type="ORF">GTO87_00695</name>
</gene>
<feature type="active site" description="Acyl-thioester intermediate" evidence="4">
    <location>
        <position position="192"/>
    </location>
</feature>
<dbReference type="Gene3D" id="2.40.260.10">
    <property type="entry name" value="Sortase"/>
    <property type="match status" value="1"/>
</dbReference>
<sequence length="225" mass="24798">MAAKKSHNSWLYRVLALILVVIGLALVFNEQIKTMAIGYMEKSALTTKIYSPKTQKGNFDFATVKAVDNREVVKASMAKQKAIGKVAIPAVGLKLPIFYGLENSNLIRGAGTMKADQQLGAANNYALAGHHMKNDKILFGPLARVQKGDKIYLTDGQKVYTYTVTVRQKINETEVYWVDNVGQQKLVTLFTCASGEPGETNRIVVRGELTQTSPATSNNLKIFNR</sequence>
<dbReference type="RefSeq" id="WP_180849121.1">
    <property type="nucleotide sequence ID" value="NZ_CP047418.1"/>
</dbReference>
<evidence type="ECO:0000256" key="1">
    <source>
        <dbReference type="ARBA" id="ARBA00022670"/>
    </source>
</evidence>
<reference evidence="5 6" key="1">
    <citation type="submission" date="2020-01" db="EMBL/GenBank/DDBJ databases">
        <title>Complete and circular genome sequences of six lactobacillus isolates from horses.</title>
        <authorList>
            <person name="Hassan H.M."/>
        </authorList>
    </citation>
    <scope>NUCLEOTIDE SEQUENCE [LARGE SCALE GENOMIC DNA]</scope>
    <source>
        <strain evidence="5 6">1A</strain>
    </source>
</reference>
<organism evidence="5 6">
    <name type="scientific">Ligilactobacillus saerimneri</name>
    <dbReference type="NCBI Taxonomy" id="228229"/>
    <lineage>
        <taxon>Bacteria</taxon>
        <taxon>Bacillati</taxon>
        <taxon>Bacillota</taxon>
        <taxon>Bacilli</taxon>
        <taxon>Lactobacillales</taxon>
        <taxon>Lactobacillaceae</taxon>
        <taxon>Ligilactobacillus</taxon>
    </lineage>
</organism>
<protein>
    <submittedName>
        <fullName evidence="5">Sortase</fullName>
    </submittedName>
</protein>
<dbReference type="InterPro" id="IPR042007">
    <property type="entry name" value="Sortase_A"/>
</dbReference>
<dbReference type="Pfam" id="PF04203">
    <property type="entry name" value="Sortase"/>
    <property type="match status" value="1"/>
</dbReference>
<dbReference type="GO" id="GO:0006508">
    <property type="term" value="P:proteolysis"/>
    <property type="evidence" value="ECO:0007669"/>
    <property type="project" value="UniProtKB-KW"/>
</dbReference>
<dbReference type="Proteomes" id="UP000510886">
    <property type="component" value="Chromosome"/>
</dbReference>
<feature type="active site" description="Proton donor/acceptor" evidence="4">
    <location>
        <position position="130"/>
    </location>
</feature>
<dbReference type="SUPFAM" id="SSF63817">
    <property type="entry name" value="Sortase"/>
    <property type="match status" value="1"/>
</dbReference>
<evidence type="ECO:0000313" key="5">
    <source>
        <dbReference type="EMBL" id="QLL77277.1"/>
    </source>
</evidence>
<keyword evidence="1" id="KW-0645">Protease</keyword>
<proteinExistence type="predicted"/>
<keyword evidence="3" id="KW-0788">Thiol protease</keyword>
<accession>A0A7H9EIX4</accession>
<evidence type="ECO:0000256" key="3">
    <source>
        <dbReference type="ARBA" id="ARBA00022807"/>
    </source>
</evidence>